<dbReference type="GO" id="GO:0003684">
    <property type="term" value="F:damaged DNA binding"/>
    <property type="evidence" value="ECO:0007669"/>
    <property type="project" value="InterPro"/>
</dbReference>
<keyword evidence="3" id="KW-0548">Nucleotidyltransferase</keyword>
<dbReference type="CDD" id="cd01700">
    <property type="entry name" value="PolY_Pol_V_umuC"/>
    <property type="match status" value="1"/>
</dbReference>
<evidence type="ECO:0000313" key="7">
    <source>
        <dbReference type="EMBL" id="MBP1041473.1"/>
    </source>
</evidence>
<sequence>MNDQRYDKEPRRDILCIDMKSFYASIECVERHLPPLDTMLVVMSNAENTGGLVLASSPAAKERLGISNVTRKFDVPNHSDLLIVPPRMALYIKKNMEIAEIIRRFAADEDFYCYSVDEFFIDITESYHLFGKTVYDVAKLIKETILSETQLYCTIGIGDNPLLAKVALDIEAKHNLDFIATWRYEDVPETLWKISPMTDMWGIGQRTAKTLHKMGITSVYELAKTEQSRMKERLGMLGEQLWAHAWGVDRSRLSERYNPIEKSYNNSQVLMEDYTNREDIEVVIREMADQVAARLRKHHCQTECIHLFVGFAQEDPDGQRHFSRQMKIPMTNQSLELANYCLILFHKHWRGQTLRHLGLSYSKLVYHTDIQLDLFHEPEEQLGNQRLDSLVDTIRQRYGYTALLHANSLLPGGTAVARSSLVGGHAGGLEGLQ</sequence>
<gene>
    <name evidence="7" type="ORF">I6N95_10690</name>
</gene>
<evidence type="ECO:0000256" key="2">
    <source>
        <dbReference type="ARBA" id="ARBA00022457"/>
    </source>
</evidence>
<dbReference type="Pfam" id="PF00817">
    <property type="entry name" value="IMS"/>
    <property type="match status" value="1"/>
</dbReference>
<dbReference type="GO" id="GO:0006281">
    <property type="term" value="P:DNA repair"/>
    <property type="evidence" value="ECO:0007669"/>
    <property type="project" value="InterPro"/>
</dbReference>
<dbReference type="Gene3D" id="3.30.70.270">
    <property type="match status" value="1"/>
</dbReference>
<dbReference type="PROSITE" id="PS50173">
    <property type="entry name" value="UMUC"/>
    <property type="match status" value="1"/>
</dbReference>
<dbReference type="Gene3D" id="3.40.1170.60">
    <property type="match status" value="1"/>
</dbReference>
<dbReference type="EMBL" id="JAEEGA010000006">
    <property type="protein sequence ID" value="MBP1041473.1"/>
    <property type="molecule type" value="Genomic_DNA"/>
</dbReference>
<keyword evidence="2" id="KW-0515">Mutator protein</keyword>
<reference evidence="7" key="1">
    <citation type="submission" date="2020-12" db="EMBL/GenBank/DDBJ databases">
        <title>Vagococcus allomyrinae sp. nov. and Enterococcus lavae sp. nov., isolated from the larvae of Allomyrina dichotoma.</title>
        <authorList>
            <person name="Lee S.D."/>
        </authorList>
    </citation>
    <scope>NUCLEOTIDE SEQUENCE</scope>
    <source>
        <strain evidence="7">BWB3-3</strain>
    </source>
</reference>
<dbReference type="InterPro" id="IPR050116">
    <property type="entry name" value="DNA_polymerase-Y"/>
</dbReference>
<dbReference type="SUPFAM" id="SSF100879">
    <property type="entry name" value="Lesion bypass DNA polymerase (Y-family), little finger domain"/>
    <property type="match status" value="1"/>
</dbReference>
<protein>
    <submittedName>
        <fullName evidence="7">Y-family DNA polymerase</fullName>
    </submittedName>
</protein>
<keyword evidence="4" id="KW-0235">DNA replication</keyword>
<dbReference type="Gene3D" id="1.10.150.20">
    <property type="entry name" value="5' to 3' exonuclease, C-terminal subdomain"/>
    <property type="match status" value="1"/>
</dbReference>
<dbReference type="Pfam" id="PF11798">
    <property type="entry name" value="IMS_HHH"/>
    <property type="match status" value="1"/>
</dbReference>
<dbReference type="GO" id="GO:0009432">
    <property type="term" value="P:SOS response"/>
    <property type="evidence" value="ECO:0007669"/>
    <property type="project" value="TreeGrafter"/>
</dbReference>
<dbReference type="Pfam" id="PF11799">
    <property type="entry name" value="IMS_C"/>
    <property type="match status" value="1"/>
</dbReference>
<comment type="caution">
    <text evidence="7">The sequence shown here is derived from an EMBL/GenBank/DDBJ whole genome shotgun (WGS) entry which is preliminary data.</text>
</comment>
<evidence type="ECO:0000256" key="5">
    <source>
        <dbReference type="ARBA" id="ARBA00022932"/>
    </source>
</evidence>
<dbReference type="Gene3D" id="3.30.1490.100">
    <property type="entry name" value="DNA polymerase, Y-family, little finger domain"/>
    <property type="match status" value="1"/>
</dbReference>
<feature type="domain" description="UmuC" evidence="6">
    <location>
        <begin position="14"/>
        <end position="204"/>
    </location>
</feature>
<keyword evidence="8" id="KW-1185">Reference proteome</keyword>
<organism evidence="7 8">
    <name type="scientific">Vagococcus allomyrinae</name>
    <dbReference type="NCBI Taxonomy" id="2794353"/>
    <lineage>
        <taxon>Bacteria</taxon>
        <taxon>Bacillati</taxon>
        <taxon>Bacillota</taxon>
        <taxon>Bacilli</taxon>
        <taxon>Lactobacillales</taxon>
        <taxon>Enterococcaceae</taxon>
        <taxon>Vagococcus</taxon>
    </lineage>
</organism>
<dbReference type="PANTHER" id="PTHR11076:SF35">
    <property type="entry name" value="DNA REPAIR PROTEIN HOMOLOG YOBH"/>
    <property type="match status" value="1"/>
</dbReference>
<dbReference type="PANTHER" id="PTHR11076">
    <property type="entry name" value="DNA REPAIR POLYMERASE UMUC / TRANSFERASE FAMILY MEMBER"/>
    <property type="match status" value="1"/>
</dbReference>
<proteinExistence type="inferred from homology"/>
<dbReference type="InterPro" id="IPR001126">
    <property type="entry name" value="UmuC"/>
</dbReference>
<keyword evidence="5" id="KW-0808">Transferase</keyword>
<dbReference type="InterPro" id="IPR043502">
    <property type="entry name" value="DNA/RNA_pol_sf"/>
</dbReference>
<dbReference type="InterPro" id="IPR043128">
    <property type="entry name" value="Rev_trsase/Diguanyl_cyclase"/>
</dbReference>
<dbReference type="GO" id="GO:0003887">
    <property type="term" value="F:DNA-directed DNA polymerase activity"/>
    <property type="evidence" value="ECO:0007669"/>
    <property type="project" value="UniProtKB-KW"/>
</dbReference>
<dbReference type="InterPro" id="IPR024728">
    <property type="entry name" value="PolY_HhH_motif"/>
</dbReference>
<evidence type="ECO:0000256" key="4">
    <source>
        <dbReference type="ARBA" id="ARBA00022705"/>
    </source>
</evidence>
<comment type="similarity">
    <text evidence="1">Belongs to the DNA polymerase type-Y family.</text>
</comment>
<evidence type="ECO:0000313" key="8">
    <source>
        <dbReference type="Proteomes" id="UP000674938"/>
    </source>
</evidence>
<keyword evidence="5" id="KW-0239">DNA-directed DNA polymerase</keyword>
<evidence type="ECO:0000256" key="3">
    <source>
        <dbReference type="ARBA" id="ARBA00022695"/>
    </source>
</evidence>
<dbReference type="GO" id="GO:0006260">
    <property type="term" value="P:DNA replication"/>
    <property type="evidence" value="ECO:0007669"/>
    <property type="project" value="UniProtKB-KW"/>
</dbReference>
<dbReference type="SUPFAM" id="SSF56672">
    <property type="entry name" value="DNA/RNA polymerases"/>
    <property type="match status" value="1"/>
</dbReference>
<dbReference type="GO" id="GO:0005829">
    <property type="term" value="C:cytosol"/>
    <property type="evidence" value="ECO:0007669"/>
    <property type="project" value="TreeGrafter"/>
</dbReference>
<accession>A0A940SWL1</accession>
<dbReference type="InterPro" id="IPR017961">
    <property type="entry name" value="DNA_pol_Y-fam_little_finger"/>
</dbReference>
<dbReference type="AlphaFoldDB" id="A0A940SWL1"/>
<dbReference type="RefSeq" id="WP_209527453.1">
    <property type="nucleotide sequence ID" value="NZ_JAEEGA010000006.1"/>
</dbReference>
<name>A0A940SWL1_9ENTE</name>
<dbReference type="GO" id="GO:0042276">
    <property type="term" value="P:error-prone translesion synthesis"/>
    <property type="evidence" value="ECO:0007669"/>
    <property type="project" value="TreeGrafter"/>
</dbReference>
<evidence type="ECO:0000259" key="6">
    <source>
        <dbReference type="PROSITE" id="PS50173"/>
    </source>
</evidence>
<dbReference type="InterPro" id="IPR036775">
    <property type="entry name" value="DNA_pol_Y-fam_lit_finger_sf"/>
</dbReference>
<evidence type="ECO:0000256" key="1">
    <source>
        <dbReference type="ARBA" id="ARBA00010945"/>
    </source>
</evidence>
<dbReference type="Proteomes" id="UP000674938">
    <property type="component" value="Unassembled WGS sequence"/>
</dbReference>